<proteinExistence type="predicted"/>
<evidence type="ECO:0008006" key="3">
    <source>
        <dbReference type="Google" id="ProtNLM"/>
    </source>
</evidence>
<dbReference type="EMBL" id="JAMQJY010000006">
    <property type="protein sequence ID" value="MCM2677764.1"/>
    <property type="molecule type" value="Genomic_DNA"/>
</dbReference>
<sequence length="770" mass="85444">MQVNHLLSGNTVNPNRQLKQGDLLREATFEPISDTEAKITYRGKEMTVTVDGKMPQAGTASFVVTEAGENGIRVQEWTANESKQQTNPAARFVDLAVKAGVDRPTPLLIQAMKIAGANGQDVSRDTILALSRYLETSTSTDSSKLETVRSLMSKDLPINERHLKAVHEALHGRPVTKLIQELEQQLPSKIERNIPSLSKEQMLQLINQLTEGKNLTTSQQHFVDSVRASIIQGVTRESYQQLLTLVSETIDTNITPNSNPKEVPQNTSPTVNTKLVTNVTPAQTQQSIFHQLKHMVETKDNPQEAFESVKSIVQSTKDLAPDQSNRLSNQIDKAVDRLNNGRELAARQVFFAAVESEEAQLQTNVAQTHSEPEEVEQQTDTARTVIEAAGAVQIPTSSTSKQIAVTTVTEKMANVTNEFKAFQRETSRALRQINIELTENKQMDTQAPKSQLDAIIRKLDHSILRGDAMQFADMKTEKQLMMASSRLADARQLLASGHTQKAAQIVTQVQKQVDELTFKPSQTKVLFATNQQETSSRHAQSQVAPLQHFEEAAMKGMSGTARGVFEAVRQMGFNHEVEVAQQLSAKDALKEGPLSERNLKQSLLQLVNQHDEGSKTAQLANQALNNLSGQQLLSKQDAQPIQSLFFQLPLILEQKVEQLQCFIQSKKEGEQVDWQNCSLYFLMETPKLGEVGISVRVVQRQLSVTLNNDQADFKARMEPLVEKAISKVEAIGYSISSIAFSAFSEKQADAPVRPTSKPVYSSEKGFDFKI</sequence>
<gene>
    <name evidence="1" type="ORF">NDM98_21650</name>
</gene>
<accession>A0ABT0XPD3</accession>
<reference evidence="1" key="1">
    <citation type="submission" date="2022-06" db="EMBL/GenBank/DDBJ databases">
        <title>Alkalicoccobacillus porphyridii sp. nov., isolated from a marine red alga, Porphyridium purpureum and reclassification of Shouchella plakortidis and Shouchella gibsonii as Alkalicoccobacillus plakortidis comb. nov. and Alkalicoccobacillus gibsonii comb. nov.</title>
        <authorList>
            <person name="Kim K.H."/>
            <person name="Lee J.K."/>
            <person name="Han D.M."/>
            <person name="Baek J.H."/>
            <person name="Jeon C.O."/>
        </authorList>
    </citation>
    <scope>NUCLEOTIDE SEQUENCE</scope>
    <source>
        <strain evidence="1">DSM 19153</strain>
    </source>
</reference>
<comment type="caution">
    <text evidence="1">The sequence shown here is derived from an EMBL/GenBank/DDBJ whole genome shotgun (WGS) entry which is preliminary data.</text>
</comment>
<name>A0ABT0XPD3_9BACI</name>
<keyword evidence="2" id="KW-1185">Reference proteome</keyword>
<organism evidence="1 2">
    <name type="scientific">Alkalicoccobacillus plakortidis</name>
    <dbReference type="NCBI Taxonomy" id="444060"/>
    <lineage>
        <taxon>Bacteria</taxon>
        <taxon>Bacillati</taxon>
        <taxon>Bacillota</taxon>
        <taxon>Bacilli</taxon>
        <taxon>Bacillales</taxon>
        <taxon>Bacillaceae</taxon>
        <taxon>Alkalicoccobacillus</taxon>
    </lineage>
</organism>
<dbReference type="RefSeq" id="WP_251611565.1">
    <property type="nucleotide sequence ID" value="NZ_JAMQJY010000006.1"/>
</dbReference>
<evidence type="ECO:0000313" key="1">
    <source>
        <dbReference type="EMBL" id="MCM2677764.1"/>
    </source>
</evidence>
<evidence type="ECO:0000313" key="2">
    <source>
        <dbReference type="Proteomes" id="UP001203665"/>
    </source>
</evidence>
<protein>
    <recommendedName>
        <fullName evidence="3">Flagellar hook-length control protein FliK</fullName>
    </recommendedName>
</protein>
<dbReference type="Proteomes" id="UP001203665">
    <property type="component" value="Unassembled WGS sequence"/>
</dbReference>